<name>Q6LRT6_PHOPR</name>
<accession>Q6LRT6</accession>
<dbReference type="EMBL" id="CR378668">
    <property type="protein sequence ID" value="CAG19990.1"/>
    <property type="molecule type" value="Genomic_DNA"/>
</dbReference>
<evidence type="ECO:0000313" key="2">
    <source>
        <dbReference type="Proteomes" id="UP000000593"/>
    </source>
</evidence>
<dbReference type="AlphaFoldDB" id="Q6LRT6"/>
<dbReference type="Proteomes" id="UP000000593">
    <property type="component" value="Chromosome 1"/>
</dbReference>
<evidence type="ECO:0000313" key="1">
    <source>
        <dbReference type="EMBL" id="CAG19990.1"/>
    </source>
</evidence>
<protein>
    <submittedName>
        <fullName evidence="1">Uncharacterized protein</fullName>
    </submittedName>
</protein>
<keyword evidence="2" id="KW-1185">Reference proteome</keyword>
<organism evidence="1 2">
    <name type="scientific">Photobacterium profundum (strain SS9)</name>
    <dbReference type="NCBI Taxonomy" id="298386"/>
    <lineage>
        <taxon>Bacteria</taxon>
        <taxon>Pseudomonadati</taxon>
        <taxon>Pseudomonadota</taxon>
        <taxon>Gammaproteobacteria</taxon>
        <taxon>Vibrionales</taxon>
        <taxon>Vibrionaceae</taxon>
        <taxon>Photobacterium</taxon>
    </lineage>
</organism>
<dbReference type="eggNOG" id="ENOG5032UN4">
    <property type="taxonomic scope" value="Bacteria"/>
</dbReference>
<proteinExistence type="predicted"/>
<sequence>MTDGFSNNATPKYLGYVYQVLIAIEKCFEAQPNETIWIECFGDVYDGHTFTEVKHHFGHHNLTSNSKDFWNTLKNLVVEDSLQFEKMVLHTTSTILDNSIFHDWNELCGEERFEKIKSYEPCDTTKSNYEKIFKEASNKEIKSILSKFTIEYSRLPIDQQWKCLIDKRKLRCLSEQYREDVLHWIYSYINKRAIDNRKFWKININDFDDAFQFQVNRYGGNKIPFPKHDIQYKPDNFNTFIFLDEYKNIGIRGADRGTALNEYFQTKNSEEKLVDFKPDIMPEVIKQYSDDVISKAKGYKSQLSYDIELEDIGTSVSSKASRA</sequence>
<dbReference type="RefSeq" id="WP_011218310.1">
    <property type="nucleotide sequence ID" value="NC_006370.1"/>
</dbReference>
<reference evidence="2" key="1">
    <citation type="journal article" date="2005" name="Science">
        <title>Life at depth: Photobacterium profundum genome sequence and expression analysis.</title>
        <authorList>
            <person name="Vezzi A."/>
            <person name="Campanaro S."/>
            <person name="D'Angelo M."/>
            <person name="Simonato F."/>
            <person name="Vitulo N."/>
            <person name="Lauro F.M."/>
            <person name="Cestaro A."/>
            <person name="Malacrida G."/>
            <person name="Simionati B."/>
            <person name="Cannata N."/>
            <person name="Romualdi C."/>
            <person name="Bartlett D.H."/>
            <person name="Valle G."/>
        </authorList>
    </citation>
    <scope>NUCLEOTIDE SEQUENCE [LARGE SCALE GENOMIC DNA]</scope>
    <source>
        <strain evidence="2">ATCC BAA-1253 / SS9</strain>
    </source>
</reference>
<dbReference type="KEGG" id="ppr:PBPRA1579"/>
<dbReference type="HOGENOM" id="CLU_745861_0_0_6"/>
<gene>
    <name evidence="1" type="ordered locus">PBPRA1579</name>
</gene>